<dbReference type="EMBL" id="JAFBBO010000001">
    <property type="protein sequence ID" value="MBM7479095.1"/>
    <property type="molecule type" value="Genomic_DNA"/>
</dbReference>
<dbReference type="PANTHER" id="PTHR38733">
    <property type="entry name" value="PROTEIN MCRC"/>
    <property type="match status" value="1"/>
</dbReference>
<protein>
    <submittedName>
        <fullName evidence="2">5-methylcytosine-specific restriction endonuclease McrBC regulatory subunit McrC</fullName>
    </submittedName>
</protein>
<dbReference type="Pfam" id="PF10117">
    <property type="entry name" value="McrBC"/>
    <property type="match status" value="1"/>
</dbReference>
<dbReference type="Proteomes" id="UP000698059">
    <property type="component" value="Unassembled WGS sequence"/>
</dbReference>
<dbReference type="RefSeq" id="WP_205307084.1">
    <property type="nucleotide sequence ID" value="NZ_BAAAVF010000009.1"/>
</dbReference>
<gene>
    <name evidence="2" type="ORF">JOD49_002015</name>
</gene>
<keyword evidence="2" id="KW-0255">Endonuclease</keyword>
<name>A0ABS2LF98_9CELL</name>
<evidence type="ECO:0000313" key="2">
    <source>
        <dbReference type="EMBL" id="MBM7479095.1"/>
    </source>
</evidence>
<keyword evidence="2" id="KW-0378">Hydrolase</keyword>
<reference evidence="2 3" key="1">
    <citation type="submission" date="2021-01" db="EMBL/GenBank/DDBJ databases">
        <title>Sequencing the genomes of 1000 actinobacteria strains.</title>
        <authorList>
            <person name="Klenk H.-P."/>
        </authorList>
    </citation>
    <scope>NUCLEOTIDE SEQUENCE [LARGE SCALE GENOMIC DNA]</scope>
    <source>
        <strain evidence="2 3">DSM 46000</strain>
    </source>
</reference>
<keyword evidence="3" id="KW-1185">Reference proteome</keyword>
<dbReference type="GO" id="GO:0004519">
    <property type="term" value="F:endonuclease activity"/>
    <property type="evidence" value="ECO:0007669"/>
    <property type="project" value="UniProtKB-KW"/>
</dbReference>
<organism evidence="2 3">
    <name type="scientific">Oerskovia jenensis</name>
    <dbReference type="NCBI Taxonomy" id="162169"/>
    <lineage>
        <taxon>Bacteria</taxon>
        <taxon>Bacillati</taxon>
        <taxon>Actinomycetota</taxon>
        <taxon>Actinomycetes</taxon>
        <taxon>Micrococcales</taxon>
        <taxon>Cellulomonadaceae</taxon>
        <taxon>Oerskovia</taxon>
    </lineage>
</organism>
<proteinExistence type="predicted"/>
<accession>A0ABS2LF98</accession>
<comment type="caution">
    <text evidence="2">The sequence shown here is derived from an EMBL/GenBank/DDBJ whole genome shotgun (WGS) entry which is preliminary data.</text>
</comment>
<feature type="region of interest" description="Disordered" evidence="1">
    <location>
        <begin position="223"/>
        <end position="259"/>
    </location>
</feature>
<keyword evidence="2" id="KW-0540">Nuclease</keyword>
<dbReference type="PANTHER" id="PTHR38733:SF1">
    <property type="entry name" value="TYPE IV METHYL-DIRECTED RESTRICTION ENZYME ECOKMCRBC"/>
    <property type="match status" value="1"/>
</dbReference>
<evidence type="ECO:0000256" key="1">
    <source>
        <dbReference type="SAM" id="MobiDB-lite"/>
    </source>
</evidence>
<sequence>MPAATTGVQGRIDIAEQVRRRPDVALPLAVRYQEHDEDVVENRTLKAAATALRRLGIDDPEVRRGLRRIQLTLADVAPLDVPGASSRVVWSRLNERYRPAVALAQLVLDGSGIDLSAGSTSALSLTLSMPAVFEGFLERFLGPRLRSHGGTVTAQATAWPLDVAGKVPLRPDLVWHDAGVSRAVMGAKYQSTGPPATHGGNVYQLHGARPEPGPPRLCALRGRGPAVRPGRPRGTCHPHPCAPPGGDAVRDPPTGRSGS</sequence>
<dbReference type="InterPro" id="IPR019292">
    <property type="entry name" value="McrC"/>
</dbReference>
<evidence type="ECO:0000313" key="3">
    <source>
        <dbReference type="Proteomes" id="UP000698059"/>
    </source>
</evidence>